<proteinExistence type="predicted"/>
<evidence type="ECO:0000313" key="2">
    <source>
        <dbReference type="Proteomes" id="UP001419268"/>
    </source>
</evidence>
<protein>
    <submittedName>
        <fullName evidence="1">Uncharacterized protein</fullName>
    </submittedName>
</protein>
<dbReference type="AlphaFoldDB" id="A0AAP0INJ4"/>
<dbReference type="EMBL" id="JBBNAG010000007">
    <property type="protein sequence ID" value="KAK9118859.1"/>
    <property type="molecule type" value="Genomic_DNA"/>
</dbReference>
<name>A0AAP0INJ4_9MAGN</name>
<sequence length="122" mass="13911">MGSDMHDRITRSKSIGSLLPFDSKTDITYRRLAREAINKESSFPQPFMANDACHAGGDRKITMGSINEDLQNLLTHHPLYINFPPNGEAFELKSYFIHLLPTFHGMESEDPTSFLKEFRMSC</sequence>
<comment type="caution">
    <text evidence="1">The sequence shown here is derived from an EMBL/GenBank/DDBJ whole genome shotgun (WGS) entry which is preliminary data.</text>
</comment>
<reference evidence="1 2" key="1">
    <citation type="submission" date="2024-01" db="EMBL/GenBank/DDBJ databases">
        <title>Genome assemblies of Stephania.</title>
        <authorList>
            <person name="Yang L."/>
        </authorList>
    </citation>
    <scope>NUCLEOTIDE SEQUENCE [LARGE SCALE GENOMIC DNA]</scope>
    <source>
        <strain evidence="1">JXDWG</strain>
        <tissue evidence="1">Leaf</tissue>
    </source>
</reference>
<keyword evidence="2" id="KW-1185">Reference proteome</keyword>
<organism evidence="1 2">
    <name type="scientific">Stephania cephalantha</name>
    <dbReference type="NCBI Taxonomy" id="152367"/>
    <lineage>
        <taxon>Eukaryota</taxon>
        <taxon>Viridiplantae</taxon>
        <taxon>Streptophyta</taxon>
        <taxon>Embryophyta</taxon>
        <taxon>Tracheophyta</taxon>
        <taxon>Spermatophyta</taxon>
        <taxon>Magnoliopsida</taxon>
        <taxon>Ranunculales</taxon>
        <taxon>Menispermaceae</taxon>
        <taxon>Menispermoideae</taxon>
        <taxon>Cissampelideae</taxon>
        <taxon>Stephania</taxon>
    </lineage>
</organism>
<gene>
    <name evidence="1" type="ORF">Scep_016952</name>
</gene>
<dbReference type="Proteomes" id="UP001419268">
    <property type="component" value="Unassembled WGS sequence"/>
</dbReference>
<evidence type="ECO:0000313" key="1">
    <source>
        <dbReference type="EMBL" id="KAK9118859.1"/>
    </source>
</evidence>
<accession>A0AAP0INJ4</accession>